<keyword evidence="7" id="KW-0946">Virion</keyword>
<evidence type="ECO:0000256" key="7">
    <source>
        <dbReference type="ARBA" id="ARBA00022844"/>
    </source>
</evidence>
<evidence type="ECO:0000256" key="2">
    <source>
        <dbReference type="ARBA" id="ARBA00007572"/>
    </source>
</evidence>
<evidence type="ECO:0000256" key="8">
    <source>
        <dbReference type="ARBA" id="ARBA00023204"/>
    </source>
</evidence>
<dbReference type="SUPFAM" id="SSF50249">
    <property type="entry name" value="Nucleic acid-binding proteins"/>
    <property type="match status" value="1"/>
</dbReference>
<dbReference type="PANTHER" id="PTHR47810">
    <property type="entry name" value="DNA LIGASE"/>
    <property type="match status" value="1"/>
</dbReference>
<comment type="function">
    <text evidence="10">Very low-fidelity DNA ligase that seals nicks in double-stranded DNA during DNA repair. Together with the viral repair DNA polymerase X, fills the single nucleotide gaps generated by the AP endonuclease. It is not essential for viral replication and recombination. Displays a very low adenylation activity towards DNA with 3'-dideoxy- or 3'-amino-terminated nicks compared to regular nick DNA.</text>
</comment>
<dbReference type="PROSITE" id="PS00333">
    <property type="entry name" value="DNA_LIGASE_A2"/>
    <property type="match status" value="1"/>
</dbReference>
<dbReference type="EMBL" id="BK015689">
    <property type="protein sequence ID" value="DAE19912.1"/>
    <property type="molecule type" value="Genomic_DNA"/>
</dbReference>
<evidence type="ECO:0000256" key="9">
    <source>
        <dbReference type="ARBA" id="ARBA00032896"/>
    </source>
</evidence>
<protein>
    <recommendedName>
        <fullName evidence="3">DNA ligase</fullName>
    </recommendedName>
    <alternativeName>
        <fullName evidence="9">Polydeoxyribonucleotide synthase [ATP]</fullName>
    </alternativeName>
</protein>
<dbReference type="InterPro" id="IPR012310">
    <property type="entry name" value="DNA_ligase_ATP-dep_cent"/>
</dbReference>
<evidence type="ECO:0000313" key="12">
    <source>
        <dbReference type="EMBL" id="DAE19912.1"/>
    </source>
</evidence>
<reference evidence="12" key="1">
    <citation type="journal article" date="2021" name="Proc. Natl. Acad. Sci. U.S.A.">
        <title>A Catalog of Tens of Thousands of Viruses from Human Metagenomes Reveals Hidden Associations with Chronic Diseases.</title>
        <authorList>
            <person name="Tisza M.J."/>
            <person name="Buck C.B."/>
        </authorList>
    </citation>
    <scope>NUCLEOTIDE SEQUENCE</scope>
    <source>
        <strain evidence="12">CtYsL76</strain>
    </source>
</reference>
<dbReference type="Pfam" id="PF01068">
    <property type="entry name" value="DNA_ligase_A_M"/>
    <property type="match status" value="1"/>
</dbReference>
<evidence type="ECO:0000259" key="11">
    <source>
        <dbReference type="PROSITE" id="PS50160"/>
    </source>
</evidence>
<keyword evidence="4 12" id="KW-0436">Ligase</keyword>
<dbReference type="GO" id="GO:0005524">
    <property type="term" value="F:ATP binding"/>
    <property type="evidence" value="ECO:0007669"/>
    <property type="project" value="InterPro"/>
</dbReference>
<evidence type="ECO:0000256" key="5">
    <source>
        <dbReference type="ARBA" id="ARBA00022705"/>
    </source>
</evidence>
<dbReference type="PROSITE" id="PS50160">
    <property type="entry name" value="DNA_LIGASE_A3"/>
    <property type="match status" value="1"/>
</dbReference>
<comment type="similarity">
    <text evidence="2">Belongs to the ATP-dependent DNA ligase family.</text>
</comment>
<dbReference type="GO" id="GO:0044423">
    <property type="term" value="C:virion component"/>
    <property type="evidence" value="ECO:0007669"/>
    <property type="project" value="UniProtKB-KW"/>
</dbReference>
<evidence type="ECO:0000256" key="3">
    <source>
        <dbReference type="ARBA" id="ARBA00013308"/>
    </source>
</evidence>
<evidence type="ECO:0000256" key="10">
    <source>
        <dbReference type="ARBA" id="ARBA00046002"/>
    </source>
</evidence>
<evidence type="ECO:0000256" key="4">
    <source>
        <dbReference type="ARBA" id="ARBA00022598"/>
    </source>
</evidence>
<dbReference type="PANTHER" id="PTHR47810:SF5">
    <property type="entry name" value="LIGASE, PUTATIVE-RELATED"/>
    <property type="match status" value="1"/>
</dbReference>
<dbReference type="GO" id="GO:0006310">
    <property type="term" value="P:DNA recombination"/>
    <property type="evidence" value="ECO:0007669"/>
    <property type="project" value="InterPro"/>
</dbReference>
<proteinExistence type="inferred from homology"/>
<name>A0A8S5QLF8_9CAUD</name>
<dbReference type="GO" id="GO:0006281">
    <property type="term" value="P:DNA repair"/>
    <property type="evidence" value="ECO:0007669"/>
    <property type="project" value="UniProtKB-KW"/>
</dbReference>
<keyword evidence="6" id="KW-0227">DNA damage</keyword>
<dbReference type="InterPro" id="IPR016059">
    <property type="entry name" value="DNA_ligase_ATP-dep_CS"/>
</dbReference>
<keyword evidence="5" id="KW-0235">DNA replication</keyword>
<keyword evidence="8" id="KW-0234">DNA repair</keyword>
<dbReference type="GO" id="GO:0003910">
    <property type="term" value="F:DNA ligase (ATP) activity"/>
    <property type="evidence" value="ECO:0007669"/>
    <property type="project" value="InterPro"/>
</dbReference>
<feature type="domain" description="ATP-dependent DNA ligase family profile" evidence="11">
    <location>
        <begin position="235"/>
        <end position="310"/>
    </location>
</feature>
<evidence type="ECO:0000256" key="6">
    <source>
        <dbReference type="ARBA" id="ARBA00022763"/>
    </source>
</evidence>
<dbReference type="Gene3D" id="3.30.470.30">
    <property type="entry name" value="DNA ligase/mRNA capping enzyme"/>
    <property type="match status" value="1"/>
</dbReference>
<evidence type="ECO:0000256" key="1">
    <source>
        <dbReference type="ARBA" id="ARBA00004328"/>
    </source>
</evidence>
<accession>A0A8S5QLF8</accession>
<dbReference type="InterPro" id="IPR050326">
    <property type="entry name" value="NAD_dep_DNA_ligaseB"/>
</dbReference>
<comment type="subcellular location">
    <subcellularLocation>
        <location evidence="1">Virion</location>
    </subcellularLocation>
</comment>
<dbReference type="InterPro" id="IPR012340">
    <property type="entry name" value="NA-bd_OB-fold"/>
</dbReference>
<sequence length="397" mass="46140">MNILNNNLFKRDSNGKVRHVILNLEEHIGDETYYSISGETGLYQGKMIARPLIVIKKGKVKRTIKEQAELQYDSLINSYLDKGYKKAEDLFITSIQNTEEVEEKVPKQTCDQNNNLKPMLTLNIDDLPKSKLNVLDNKWLASKKIDGVRCLLFQKNGIIQTSSRGGKDYNTAAYYIINDPFVVHLFHLRPNYILDGELYIHGRPLNYISGLCRLKNISDLHKQLTFQCYDIVREDLPFIQRRNILDFIEHDRPLDSKLEIVHHSEVQGKSQMVELHNKYVDDGYEGLVIRDPNANYKCGARDERMMKIKKFCDDEFQITGITEGLREEDFVFNLITKEGYPFQAKPIGDKLLKKWYRDNINQIIGKMATVKYFGYTNTSKPVPNLPVLKCLRDKFDM</sequence>
<dbReference type="SUPFAM" id="SSF56091">
    <property type="entry name" value="DNA ligase/mRNA capping enzyme, catalytic domain"/>
    <property type="match status" value="1"/>
</dbReference>
<organism evidence="12">
    <name type="scientific">CrAss-like virus sp. ctYsL76</name>
    <dbReference type="NCBI Taxonomy" id="2826826"/>
    <lineage>
        <taxon>Viruses</taxon>
        <taxon>Duplodnaviria</taxon>
        <taxon>Heunggongvirae</taxon>
        <taxon>Uroviricota</taxon>
        <taxon>Caudoviricetes</taxon>
        <taxon>Crassvirales</taxon>
    </lineage>
</organism>
<dbReference type="GO" id="GO:0006260">
    <property type="term" value="P:DNA replication"/>
    <property type="evidence" value="ECO:0007669"/>
    <property type="project" value="UniProtKB-KW"/>
</dbReference>